<keyword evidence="8 12" id="KW-0067">ATP-binding</keyword>
<dbReference type="GO" id="GO:0004674">
    <property type="term" value="F:protein serine/threonine kinase activity"/>
    <property type="evidence" value="ECO:0007669"/>
    <property type="project" value="UniProtKB-KW"/>
</dbReference>
<evidence type="ECO:0000256" key="13">
    <source>
        <dbReference type="SAM" id="MobiDB-lite"/>
    </source>
</evidence>
<feature type="binding site" evidence="12">
    <location>
        <position position="172"/>
    </location>
    <ligand>
        <name>ATP</name>
        <dbReference type="ChEBI" id="CHEBI:30616"/>
    </ligand>
</feature>
<feature type="region of interest" description="Disordered" evidence="13">
    <location>
        <begin position="1"/>
        <end position="48"/>
    </location>
</feature>
<dbReference type="EC" id="2.7.11.1" evidence="2"/>
<dbReference type="Gene3D" id="1.10.510.10">
    <property type="entry name" value="Transferase(Phosphotransferase) domain 1"/>
    <property type="match status" value="1"/>
</dbReference>
<evidence type="ECO:0000256" key="5">
    <source>
        <dbReference type="ARBA" id="ARBA00022679"/>
    </source>
</evidence>
<evidence type="ECO:0000256" key="9">
    <source>
        <dbReference type="ARBA" id="ARBA00023200"/>
    </source>
</evidence>
<feature type="region of interest" description="Disordered" evidence="13">
    <location>
        <begin position="90"/>
        <end position="141"/>
    </location>
</feature>
<accession>A0A9W9YE27</accession>
<dbReference type="GO" id="GO:0005524">
    <property type="term" value="F:ATP binding"/>
    <property type="evidence" value="ECO:0007669"/>
    <property type="project" value="UniProtKB-UniRule"/>
</dbReference>
<dbReference type="SMART" id="SM00220">
    <property type="entry name" value="S_TKc"/>
    <property type="match status" value="1"/>
</dbReference>
<evidence type="ECO:0000256" key="2">
    <source>
        <dbReference type="ARBA" id="ARBA00012513"/>
    </source>
</evidence>
<dbReference type="PROSITE" id="PS00108">
    <property type="entry name" value="PROTEIN_KINASE_ST"/>
    <property type="match status" value="1"/>
</dbReference>
<evidence type="ECO:0000256" key="3">
    <source>
        <dbReference type="ARBA" id="ARBA00016885"/>
    </source>
</evidence>
<reference evidence="15" key="1">
    <citation type="submission" date="2023-01" db="EMBL/GenBank/DDBJ databases">
        <title>Genome assembly of the deep-sea coral Lophelia pertusa.</title>
        <authorList>
            <person name="Herrera S."/>
            <person name="Cordes E."/>
        </authorList>
    </citation>
    <scope>NUCLEOTIDE SEQUENCE</scope>
    <source>
        <strain evidence="15">USNM1676648</strain>
        <tissue evidence="15">Polyp</tissue>
    </source>
</reference>
<dbReference type="EMBL" id="MU827786">
    <property type="protein sequence ID" value="KAJ7333647.1"/>
    <property type="molecule type" value="Genomic_DNA"/>
</dbReference>
<dbReference type="AlphaFoldDB" id="A0A9W9YE27"/>
<evidence type="ECO:0000256" key="11">
    <source>
        <dbReference type="ARBA" id="ARBA00048679"/>
    </source>
</evidence>
<keyword evidence="6 12" id="KW-0547">Nucleotide-binding</keyword>
<keyword evidence="4" id="KW-0723">Serine/threonine-protein kinase</keyword>
<dbReference type="PROSITE" id="PS50011">
    <property type="entry name" value="PROTEIN_KINASE_DOM"/>
    <property type="match status" value="1"/>
</dbReference>
<organism evidence="15 16">
    <name type="scientific">Desmophyllum pertusum</name>
    <dbReference type="NCBI Taxonomy" id="174260"/>
    <lineage>
        <taxon>Eukaryota</taxon>
        <taxon>Metazoa</taxon>
        <taxon>Cnidaria</taxon>
        <taxon>Anthozoa</taxon>
        <taxon>Hexacorallia</taxon>
        <taxon>Scleractinia</taxon>
        <taxon>Caryophylliina</taxon>
        <taxon>Caryophylliidae</taxon>
        <taxon>Desmophyllum</taxon>
    </lineage>
</organism>
<keyword evidence="5 15" id="KW-0808">Transferase</keyword>
<evidence type="ECO:0000256" key="12">
    <source>
        <dbReference type="PROSITE-ProRule" id="PRU10141"/>
    </source>
</evidence>
<feature type="compositionally biased region" description="Polar residues" evidence="13">
    <location>
        <begin position="20"/>
        <end position="30"/>
    </location>
</feature>
<sequence length="538" mass="60590">MSAELSKKRKLSVTDEDAQSSRGTQKQHSLNVRAPAKNRKLRAASKPYMIEKFKTEKVRKSLKRVHSEADLDIVDAQRKKKICLTTSEPAKKTEVKREEKEKLVPETSATQASTSKGPVRHKKTRRGKRKPRPKGLAAYEMGKPLGSGGFGSVYAARRKRDNLPVAIKFVKKNRVKSFREIDGKQFPAEAYYQRHVHHKNVIELLDVFTNEDDFVFVLERPDDSSDLFDYIDYRDGLAEDEGRQLFTHILEAAIQCEEQGVIHQDIKPENIIIDVSKTEAKLTDFGLACDTQEAPFRHFVGTQHYCPPEYYSHHCFLGTHATVWQLGFLLAEMLSGEMPYVKPRMALYMKPSIPKFVSKGSKFDFMDAVERSRCAPNPGADQAPSLDQQTSSLLRHMPAAYHQPRMCRYRRHLSRNSPTCFQASSAVKISAVLSAVTISRAFTAVHVQVQEAPVKEQSNLFPSLQRSEDQRRFVSGYHQPCMCRYRRHLSRNSPTCFQASSAVKISAVLSAVTISRACAGTGGTCQGTVQLGSKPPAQ</sequence>
<proteinExistence type="predicted"/>
<dbReference type="PROSITE" id="PS00107">
    <property type="entry name" value="PROTEIN_KINASE_ATP"/>
    <property type="match status" value="1"/>
</dbReference>
<dbReference type="GO" id="GO:0005737">
    <property type="term" value="C:cytoplasm"/>
    <property type="evidence" value="ECO:0007669"/>
    <property type="project" value="TreeGrafter"/>
</dbReference>
<evidence type="ECO:0000259" key="14">
    <source>
        <dbReference type="PROSITE" id="PS50011"/>
    </source>
</evidence>
<dbReference type="Gene3D" id="3.30.200.20">
    <property type="entry name" value="Phosphorylase Kinase, domain 1"/>
    <property type="match status" value="1"/>
</dbReference>
<dbReference type="InterPro" id="IPR011009">
    <property type="entry name" value="Kinase-like_dom_sf"/>
</dbReference>
<keyword evidence="15" id="KW-0645">Protease</keyword>
<comment type="catalytic activity">
    <reaction evidence="11">
        <text>L-seryl-[protein] + ATP = O-phospho-L-seryl-[protein] + ADP + H(+)</text>
        <dbReference type="Rhea" id="RHEA:17989"/>
        <dbReference type="Rhea" id="RHEA-COMP:9863"/>
        <dbReference type="Rhea" id="RHEA-COMP:11604"/>
        <dbReference type="ChEBI" id="CHEBI:15378"/>
        <dbReference type="ChEBI" id="CHEBI:29999"/>
        <dbReference type="ChEBI" id="CHEBI:30616"/>
        <dbReference type="ChEBI" id="CHEBI:83421"/>
        <dbReference type="ChEBI" id="CHEBI:456216"/>
        <dbReference type="EC" id="2.7.11.1"/>
    </reaction>
</comment>
<evidence type="ECO:0000256" key="4">
    <source>
        <dbReference type="ARBA" id="ARBA00022527"/>
    </source>
</evidence>
<feature type="compositionally biased region" description="Basic residues" evidence="13">
    <location>
        <begin position="118"/>
        <end position="133"/>
    </location>
</feature>
<dbReference type="PANTHER" id="PTHR22984:SF25">
    <property type="entry name" value="PROTEIN KINASE DOMAIN-CONTAINING PROTEIN"/>
    <property type="match status" value="1"/>
</dbReference>
<evidence type="ECO:0000256" key="10">
    <source>
        <dbReference type="ARBA" id="ARBA00047899"/>
    </source>
</evidence>
<comment type="subcellular location">
    <subcellularLocation>
        <location evidence="1">Host cytoplasm</location>
    </subcellularLocation>
</comment>
<dbReference type="SUPFAM" id="SSF56112">
    <property type="entry name" value="Protein kinase-like (PK-like)"/>
    <property type="match status" value="1"/>
</dbReference>
<dbReference type="Proteomes" id="UP001163046">
    <property type="component" value="Unassembled WGS sequence"/>
</dbReference>
<feature type="domain" description="Protein kinase" evidence="14">
    <location>
        <begin position="139"/>
        <end position="420"/>
    </location>
</feature>
<dbReference type="InterPro" id="IPR051138">
    <property type="entry name" value="PIM_Ser/Thr_kinase"/>
</dbReference>
<gene>
    <name evidence="15" type="primary">PIM1_2</name>
    <name evidence="15" type="ORF">OS493_017191</name>
</gene>
<evidence type="ECO:0000313" key="15">
    <source>
        <dbReference type="EMBL" id="KAJ7333647.1"/>
    </source>
</evidence>
<feature type="compositionally biased region" description="Basic and acidic residues" evidence="13">
    <location>
        <begin position="90"/>
        <end position="104"/>
    </location>
</feature>
<evidence type="ECO:0000313" key="16">
    <source>
        <dbReference type="Proteomes" id="UP001163046"/>
    </source>
</evidence>
<dbReference type="GO" id="GO:0030430">
    <property type="term" value="C:host cell cytoplasm"/>
    <property type="evidence" value="ECO:0007669"/>
    <property type="project" value="UniProtKB-SubCell"/>
</dbReference>
<evidence type="ECO:0000256" key="7">
    <source>
        <dbReference type="ARBA" id="ARBA00022777"/>
    </source>
</evidence>
<comment type="catalytic activity">
    <reaction evidence="10">
        <text>L-threonyl-[protein] + ATP = O-phospho-L-threonyl-[protein] + ADP + H(+)</text>
        <dbReference type="Rhea" id="RHEA:46608"/>
        <dbReference type="Rhea" id="RHEA-COMP:11060"/>
        <dbReference type="Rhea" id="RHEA-COMP:11605"/>
        <dbReference type="ChEBI" id="CHEBI:15378"/>
        <dbReference type="ChEBI" id="CHEBI:30013"/>
        <dbReference type="ChEBI" id="CHEBI:30616"/>
        <dbReference type="ChEBI" id="CHEBI:61977"/>
        <dbReference type="ChEBI" id="CHEBI:456216"/>
        <dbReference type="EC" id="2.7.11.1"/>
    </reaction>
</comment>
<name>A0A9W9YE27_9CNID</name>
<evidence type="ECO:0000256" key="1">
    <source>
        <dbReference type="ARBA" id="ARBA00004192"/>
    </source>
</evidence>
<keyword evidence="9" id="KW-1035">Host cytoplasm</keyword>
<keyword evidence="16" id="KW-1185">Reference proteome</keyword>
<feature type="compositionally biased region" description="Polar residues" evidence="13">
    <location>
        <begin position="107"/>
        <end position="116"/>
    </location>
</feature>
<keyword evidence="15" id="KW-0378">Hydrolase</keyword>
<evidence type="ECO:0000256" key="6">
    <source>
        <dbReference type="ARBA" id="ARBA00022741"/>
    </source>
</evidence>
<dbReference type="InterPro" id="IPR000719">
    <property type="entry name" value="Prot_kinase_dom"/>
</dbReference>
<dbReference type="InterPro" id="IPR008271">
    <property type="entry name" value="Ser/Thr_kinase_AS"/>
</dbReference>
<dbReference type="Pfam" id="PF00069">
    <property type="entry name" value="Pkinase"/>
    <property type="match status" value="1"/>
</dbReference>
<protein>
    <recommendedName>
        <fullName evidence="3">Serine/threonine-protein kinase 1</fullName>
        <ecNumber evidence="2">2.7.11.1</ecNumber>
    </recommendedName>
</protein>
<dbReference type="PANTHER" id="PTHR22984">
    <property type="entry name" value="SERINE/THREONINE-PROTEIN KINASE PIM"/>
    <property type="match status" value="1"/>
</dbReference>
<evidence type="ECO:0000256" key="8">
    <source>
        <dbReference type="ARBA" id="ARBA00022840"/>
    </source>
</evidence>
<dbReference type="OrthoDB" id="10252171at2759"/>
<dbReference type="GO" id="GO:0006508">
    <property type="term" value="P:proteolysis"/>
    <property type="evidence" value="ECO:0007669"/>
    <property type="project" value="UniProtKB-KW"/>
</dbReference>
<comment type="caution">
    <text evidence="15">The sequence shown here is derived from an EMBL/GenBank/DDBJ whole genome shotgun (WGS) entry which is preliminary data.</text>
</comment>
<dbReference type="GO" id="GO:0008233">
    <property type="term" value="F:peptidase activity"/>
    <property type="evidence" value="ECO:0007669"/>
    <property type="project" value="UniProtKB-KW"/>
</dbReference>
<dbReference type="InterPro" id="IPR017441">
    <property type="entry name" value="Protein_kinase_ATP_BS"/>
</dbReference>
<keyword evidence="7" id="KW-0418">Kinase</keyword>